<protein>
    <submittedName>
        <fullName evidence="2">35336_t:CDS:1</fullName>
    </submittedName>
</protein>
<sequence>MSQDNSTSSSNRFSTIFTSTLLQSHQYNGTPPPPYQPAIPSTQISSYSGDTNNPEDDDRIITDESQTTNEPTLLLSDSEPTLSVNLSSAYKMISNTESQELLCMASLVTSDFIPENAKET</sequence>
<name>A0ABN7WN60_GIGMA</name>
<evidence type="ECO:0000313" key="3">
    <source>
        <dbReference type="Proteomes" id="UP000789901"/>
    </source>
</evidence>
<evidence type="ECO:0000313" key="2">
    <source>
        <dbReference type="EMBL" id="CAG8836511.1"/>
    </source>
</evidence>
<organism evidence="2 3">
    <name type="scientific">Gigaspora margarita</name>
    <dbReference type="NCBI Taxonomy" id="4874"/>
    <lineage>
        <taxon>Eukaryota</taxon>
        <taxon>Fungi</taxon>
        <taxon>Fungi incertae sedis</taxon>
        <taxon>Mucoromycota</taxon>
        <taxon>Glomeromycotina</taxon>
        <taxon>Glomeromycetes</taxon>
        <taxon>Diversisporales</taxon>
        <taxon>Gigasporaceae</taxon>
        <taxon>Gigaspora</taxon>
    </lineage>
</organism>
<keyword evidence="3" id="KW-1185">Reference proteome</keyword>
<evidence type="ECO:0000256" key="1">
    <source>
        <dbReference type="SAM" id="MobiDB-lite"/>
    </source>
</evidence>
<accession>A0ABN7WN60</accession>
<feature type="compositionally biased region" description="Polar residues" evidence="1">
    <location>
        <begin position="39"/>
        <end position="52"/>
    </location>
</feature>
<dbReference type="EMBL" id="CAJVQB010053754">
    <property type="protein sequence ID" value="CAG8836511.1"/>
    <property type="molecule type" value="Genomic_DNA"/>
</dbReference>
<proteinExistence type="predicted"/>
<reference evidence="2 3" key="1">
    <citation type="submission" date="2021-06" db="EMBL/GenBank/DDBJ databases">
        <authorList>
            <person name="Kallberg Y."/>
            <person name="Tangrot J."/>
            <person name="Rosling A."/>
        </authorList>
    </citation>
    <scope>NUCLEOTIDE SEQUENCE [LARGE SCALE GENOMIC DNA]</scope>
    <source>
        <strain evidence="2 3">120-4 pot B 10/14</strain>
    </source>
</reference>
<comment type="caution">
    <text evidence="2">The sequence shown here is derived from an EMBL/GenBank/DDBJ whole genome shotgun (WGS) entry which is preliminary data.</text>
</comment>
<feature type="region of interest" description="Disordered" evidence="1">
    <location>
        <begin position="23"/>
        <end position="73"/>
    </location>
</feature>
<feature type="non-terminal residue" evidence="2">
    <location>
        <position position="120"/>
    </location>
</feature>
<dbReference type="Proteomes" id="UP000789901">
    <property type="component" value="Unassembled WGS sequence"/>
</dbReference>
<gene>
    <name evidence="2" type="ORF">GMARGA_LOCUS33069</name>
</gene>